<dbReference type="InterPro" id="IPR056737">
    <property type="entry name" value="Beta-prop_ATRN-MKLN-like"/>
</dbReference>
<dbReference type="SUPFAM" id="SSF117281">
    <property type="entry name" value="Kelch motif"/>
    <property type="match status" value="1"/>
</dbReference>
<keyword evidence="3" id="KW-1133">Transmembrane helix</keyword>
<keyword evidence="6" id="KW-1185">Reference proteome</keyword>
<keyword evidence="3" id="KW-0812">Transmembrane</keyword>
<dbReference type="InterPro" id="IPR015915">
    <property type="entry name" value="Kelch-typ_b-propeller"/>
</dbReference>
<evidence type="ECO:0000256" key="2">
    <source>
        <dbReference type="ARBA" id="ARBA00022737"/>
    </source>
</evidence>
<dbReference type="Pfam" id="PF24981">
    <property type="entry name" value="Beta-prop_ATRN-LZTR1"/>
    <property type="match status" value="1"/>
</dbReference>
<dbReference type="Proteomes" id="UP000603453">
    <property type="component" value="Unassembled WGS sequence"/>
</dbReference>
<reference evidence="5" key="1">
    <citation type="submission" date="2020-12" db="EMBL/GenBank/DDBJ databases">
        <title>Metabolic potential, ecology and presence of endohyphal bacteria is reflected in genomic diversity of Mucoromycotina.</title>
        <authorList>
            <person name="Muszewska A."/>
            <person name="Okrasinska A."/>
            <person name="Steczkiewicz K."/>
            <person name="Drgas O."/>
            <person name="Orlowska M."/>
            <person name="Perlinska-Lenart U."/>
            <person name="Aleksandrzak-Piekarczyk T."/>
            <person name="Szatraj K."/>
            <person name="Zielenkiewicz U."/>
            <person name="Pilsyk S."/>
            <person name="Malc E."/>
            <person name="Mieczkowski P."/>
            <person name="Kruszewska J.S."/>
            <person name="Biernat P."/>
            <person name="Pawlowska J."/>
        </authorList>
    </citation>
    <scope>NUCLEOTIDE SEQUENCE</scope>
    <source>
        <strain evidence="5">WA0000017839</strain>
    </source>
</reference>
<evidence type="ECO:0000313" key="6">
    <source>
        <dbReference type="Proteomes" id="UP000603453"/>
    </source>
</evidence>
<gene>
    <name evidence="5" type="ORF">INT47_003558</name>
</gene>
<evidence type="ECO:0000313" key="5">
    <source>
        <dbReference type="EMBL" id="KAG2197889.1"/>
    </source>
</evidence>
<dbReference type="EMBL" id="JAEPRD010000120">
    <property type="protein sequence ID" value="KAG2197889.1"/>
    <property type="molecule type" value="Genomic_DNA"/>
</dbReference>
<keyword evidence="2" id="KW-0677">Repeat</keyword>
<dbReference type="Gene3D" id="2.120.10.80">
    <property type="entry name" value="Kelch-type beta propeller"/>
    <property type="match status" value="1"/>
</dbReference>
<dbReference type="OrthoDB" id="2363417at2759"/>
<keyword evidence="3" id="KW-0472">Membrane</keyword>
<protein>
    <recommendedName>
        <fullName evidence="4">Attractin/MKLN-like beta-propeller domain-containing protein</fullName>
    </recommendedName>
</protein>
<accession>A0A8H7V1B3</accession>
<comment type="caution">
    <text evidence="5">The sequence shown here is derived from an EMBL/GenBank/DDBJ whole genome shotgun (WGS) entry which is preliminary data.</text>
</comment>
<keyword evidence="1" id="KW-0880">Kelch repeat</keyword>
<sequence>MVSRLNNTTGILSAKQLHSKRIEPSSIIPVNSRYGHTATFDSSRKIIYYLGGQEFLNDPDTMTYIRTYVDFTNILHYNTEMGIWDTKITSGSVFPTNRMFHTANLANDSDCIIIYGGAESDSNGDYTPVADYLYTYNIESNTFDIVHIKEAQIDAGPRYGHTAVIINNKALFVTSGINSTLIASADSFVLDLEDYSWQKNGYYVDTTPNDTFKNSLYVQPHTLLKREIIGGLPDSIFSIIVLLVLFLFIGIAAATGCKGERNNLTKTIPYREDRGKKTNHHHIFVGHVARTDGGGGGACGGGDGGGGGGGGGC</sequence>
<proteinExistence type="predicted"/>
<evidence type="ECO:0000256" key="3">
    <source>
        <dbReference type="SAM" id="Phobius"/>
    </source>
</evidence>
<name>A0A8H7V1B3_9FUNG</name>
<feature type="transmembrane region" description="Helical" evidence="3">
    <location>
        <begin position="236"/>
        <end position="257"/>
    </location>
</feature>
<dbReference type="PANTHER" id="PTHR46093">
    <property type="entry name" value="ACYL-COA-BINDING DOMAIN-CONTAINING PROTEIN 5"/>
    <property type="match status" value="1"/>
</dbReference>
<organism evidence="5 6">
    <name type="scientific">Mucor saturninus</name>
    <dbReference type="NCBI Taxonomy" id="64648"/>
    <lineage>
        <taxon>Eukaryota</taxon>
        <taxon>Fungi</taxon>
        <taxon>Fungi incertae sedis</taxon>
        <taxon>Mucoromycota</taxon>
        <taxon>Mucoromycotina</taxon>
        <taxon>Mucoromycetes</taxon>
        <taxon>Mucorales</taxon>
        <taxon>Mucorineae</taxon>
        <taxon>Mucoraceae</taxon>
        <taxon>Mucor</taxon>
    </lineage>
</organism>
<dbReference type="PANTHER" id="PTHR46093:SF18">
    <property type="entry name" value="FIBRONECTIN TYPE-III DOMAIN-CONTAINING PROTEIN"/>
    <property type="match status" value="1"/>
</dbReference>
<dbReference type="AlphaFoldDB" id="A0A8H7V1B3"/>
<evidence type="ECO:0000256" key="1">
    <source>
        <dbReference type="ARBA" id="ARBA00022441"/>
    </source>
</evidence>
<evidence type="ECO:0000259" key="4">
    <source>
        <dbReference type="Pfam" id="PF24981"/>
    </source>
</evidence>
<feature type="domain" description="Attractin/MKLN-like beta-propeller" evidence="4">
    <location>
        <begin position="28"/>
        <end position="181"/>
    </location>
</feature>